<evidence type="ECO:0000256" key="7">
    <source>
        <dbReference type="ARBA" id="ARBA00022605"/>
    </source>
</evidence>
<evidence type="ECO:0000256" key="1">
    <source>
        <dbReference type="ARBA" id="ARBA00000024"/>
    </source>
</evidence>
<dbReference type="Gene3D" id="1.10.287.1080">
    <property type="entry name" value="MazG-like"/>
    <property type="match status" value="1"/>
</dbReference>
<protein>
    <recommendedName>
        <fullName evidence="13">Histidine biosynthesis bifunctional protein HisIE</fullName>
    </recommendedName>
    <domain>
        <recommendedName>
            <fullName evidence="13">Phosphoribosyl-AMP cyclohydrolase</fullName>
            <shortName evidence="13">PRA-CH</shortName>
            <ecNumber evidence="13">3.5.4.19</ecNumber>
        </recommendedName>
    </domain>
    <domain>
        <recommendedName>
            <fullName evidence="13">Phosphoribosyl-ATP pyrophosphatase</fullName>
            <shortName evidence="13">PRA-PH</shortName>
            <ecNumber evidence="13">3.6.1.31</ecNumber>
        </recommendedName>
    </domain>
</protein>
<comment type="similarity">
    <text evidence="6 13">In the N-terminal section; belongs to the PRA-CH family.</text>
</comment>
<keyword evidence="16" id="KW-1185">Reference proteome</keyword>
<keyword evidence="8 13" id="KW-0547">Nucleotide-binding</keyword>
<evidence type="ECO:0000256" key="5">
    <source>
        <dbReference type="ARBA" id="ARBA00007731"/>
    </source>
</evidence>
<dbReference type="GO" id="GO:0005524">
    <property type="term" value="F:ATP binding"/>
    <property type="evidence" value="ECO:0007669"/>
    <property type="project" value="UniProtKB-KW"/>
</dbReference>
<comment type="pathway">
    <text evidence="4 13">Amino-acid biosynthesis; L-histidine biosynthesis; L-histidine from 5-phospho-alpha-D-ribose 1-diphosphate: step 2/9.</text>
</comment>
<dbReference type="InterPro" id="IPR023019">
    <property type="entry name" value="His_synth_HisIE"/>
</dbReference>
<dbReference type="UniPathway" id="UPA00031">
    <property type="reaction ID" value="UER00007"/>
</dbReference>
<dbReference type="InterPro" id="IPR021130">
    <property type="entry name" value="PRib-ATP_PPHydrolase-like"/>
</dbReference>
<proteinExistence type="inferred from homology"/>
<reference evidence="16" key="2">
    <citation type="submission" date="2012-03" db="EMBL/GenBank/DDBJ databases">
        <title>The complete genome sequence of the pioneer microbe on fresh volcanic deposit, Leptospirillum ferrooxidans strain C2-3.</title>
        <authorList>
            <person name="Fujimura R."/>
            <person name="Sato Y."/>
            <person name="Nishizawa T."/>
            <person name="Nanba K."/>
            <person name="Oshima K."/>
            <person name="Hattori M."/>
            <person name="Kamijo T."/>
            <person name="Ohta H."/>
        </authorList>
    </citation>
    <scope>NUCLEOTIDE SEQUENCE [LARGE SCALE GENOMIC DNA]</scope>
    <source>
        <strain evidence="16">C2-3</strain>
    </source>
</reference>
<dbReference type="STRING" id="1162668.LFE_2023"/>
<dbReference type="EMBL" id="AP012342">
    <property type="protein sequence ID" value="BAM07697.1"/>
    <property type="molecule type" value="Genomic_DNA"/>
</dbReference>
<dbReference type="NCBIfam" id="NF000768">
    <property type="entry name" value="PRK00051.1"/>
    <property type="match status" value="1"/>
</dbReference>
<dbReference type="AlphaFoldDB" id="I0IQZ8"/>
<evidence type="ECO:0000256" key="10">
    <source>
        <dbReference type="ARBA" id="ARBA00022840"/>
    </source>
</evidence>
<comment type="subcellular location">
    <subcellularLocation>
        <location evidence="13">Cytoplasm</location>
    </subcellularLocation>
</comment>
<feature type="region of interest" description="Phosphoribosyl-ATP pyrophosphohydrolase" evidence="13">
    <location>
        <begin position="114"/>
        <end position="222"/>
    </location>
</feature>
<dbReference type="RefSeq" id="WP_014450181.1">
    <property type="nucleotide sequence ID" value="NC_017094.1"/>
</dbReference>
<dbReference type="GO" id="GO:0000105">
    <property type="term" value="P:L-histidine biosynthetic process"/>
    <property type="evidence" value="ECO:0007669"/>
    <property type="project" value="UniProtKB-UniRule"/>
</dbReference>
<keyword evidence="13" id="KW-0963">Cytoplasm</keyword>
<dbReference type="EC" id="3.5.4.19" evidence="13"/>
<evidence type="ECO:0000256" key="4">
    <source>
        <dbReference type="ARBA" id="ARBA00005204"/>
    </source>
</evidence>
<evidence type="ECO:0000256" key="13">
    <source>
        <dbReference type="HAMAP-Rule" id="MF_01019"/>
    </source>
</evidence>
<gene>
    <name evidence="13" type="primary">hisI</name>
    <name evidence="13 15" type="synonym">hisIE</name>
    <name evidence="15" type="ordered locus">LFE_2023</name>
</gene>
<dbReference type="HAMAP" id="MF_01019">
    <property type="entry name" value="HisIE"/>
    <property type="match status" value="1"/>
</dbReference>
<dbReference type="HOGENOM" id="CLU_048577_3_1_0"/>
<evidence type="ECO:0000259" key="14">
    <source>
        <dbReference type="Pfam" id="PF01502"/>
    </source>
</evidence>
<comment type="catalytic activity">
    <reaction evidence="1 13">
        <text>1-(5-phospho-beta-D-ribosyl)-5'-AMP + H2O = 1-(5-phospho-beta-D-ribosyl)-5-[(5-phospho-beta-D-ribosylamino)methylideneamino]imidazole-4-carboxamide</text>
        <dbReference type="Rhea" id="RHEA:20049"/>
        <dbReference type="ChEBI" id="CHEBI:15377"/>
        <dbReference type="ChEBI" id="CHEBI:58435"/>
        <dbReference type="ChEBI" id="CHEBI:59457"/>
        <dbReference type="EC" id="3.5.4.19"/>
    </reaction>
</comment>
<dbReference type="EC" id="3.6.1.31" evidence="13"/>
<evidence type="ECO:0000256" key="3">
    <source>
        <dbReference type="ARBA" id="ARBA00005169"/>
    </source>
</evidence>
<keyword evidence="9 13" id="KW-0378">Hydrolase</keyword>
<dbReference type="Pfam" id="PF01503">
    <property type="entry name" value="PRA-PH"/>
    <property type="match status" value="1"/>
</dbReference>
<dbReference type="NCBIfam" id="NF002747">
    <property type="entry name" value="PRK02759.1"/>
    <property type="match status" value="1"/>
</dbReference>
<dbReference type="KEGG" id="lfc:LFE_2023"/>
<feature type="domain" description="Phosphoribosyl-AMP cyclohydrolase" evidence="14">
    <location>
        <begin position="27"/>
        <end position="99"/>
    </location>
</feature>
<name>I0IQZ8_LEPFC</name>
<dbReference type="Pfam" id="PF01502">
    <property type="entry name" value="PRA-CH"/>
    <property type="match status" value="1"/>
</dbReference>
<evidence type="ECO:0000313" key="16">
    <source>
        <dbReference type="Proteomes" id="UP000007382"/>
    </source>
</evidence>
<organism evidence="15 16">
    <name type="scientific">Leptospirillum ferrooxidans (strain C2-3)</name>
    <dbReference type="NCBI Taxonomy" id="1162668"/>
    <lineage>
        <taxon>Bacteria</taxon>
        <taxon>Pseudomonadati</taxon>
        <taxon>Nitrospirota</taxon>
        <taxon>Nitrospiria</taxon>
        <taxon>Nitrospirales</taxon>
        <taxon>Nitrospiraceae</taxon>
        <taxon>Leptospirillum</taxon>
    </lineage>
</organism>
<keyword evidence="11 13" id="KW-0368">Histidine biosynthesis</keyword>
<dbReference type="InterPro" id="IPR038019">
    <property type="entry name" value="PRib_AMP_CycHydrolase_sf"/>
</dbReference>
<dbReference type="Gene3D" id="3.10.20.810">
    <property type="entry name" value="Phosphoribosyl-AMP cyclohydrolase"/>
    <property type="match status" value="1"/>
</dbReference>
<evidence type="ECO:0000256" key="8">
    <source>
        <dbReference type="ARBA" id="ARBA00022741"/>
    </source>
</evidence>
<dbReference type="InterPro" id="IPR008179">
    <property type="entry name" value="HisE"/>
</dbReference>
<evidence type="ECO:0000256" key="12">
    <source>
        <dbReference type="ARBA" id="ARBA00023268"/>
    </source>
</evidence>
<keyword evidence="7 13" id="KW-0028">Amino-acid biosynthesis</keyword>
<dbReference type="GO" id="GO:0005737">
    <property type="term" value="C:cytoplasm"/>
    <property type="evidence" value="ECO:0007669"/>
    <property type="project" value="UniProtKB-SubCell"/>
</dbReference>
<evidence type="ECO:0000256" key="2">
    <source>
        <dbReference type="ARBA" id="ARBA00001460"/>
    </source>
</evidence>
<dbReference type="CDD" id="cd11534">
    <property type="entry name" value="NTP-PPase_HisIE_like"/>
    <property type="match status" value="1"/>
</dbReference>
<evidence type="ECO:0000313" key="15">
    <source>
        <dbReference type="EMBL" id="BAM07697.1"/>
    </source>
</evidence>
<dbReference type="SUPFAM" id="SSF101386">
    <property type="entry name" value="all-alpha NTP pyrophosphatases"/>
    <property type="match status" value="1"/>
</dbReference>
<dbReference type="GO" id="GO:0004636">
    <property type="term" value="F:phosphoribosyl-ATP diphosphatase activity"/>
    <property type="evidence" value="ECO:0007669"/>
    <property type="project" value="UniProtKB-UniRule"/>
</dbReference>
<dbReference type="Proteomes" id="UP000007382">
    <property type="component" value="Chromosome"/>
</dbReference>
<dbReference type="PANTHER" id="PTHR42945:SF1">
    <property type="entry name" value="HISTIDINE BIOSYNTHESIS BIFUNCTIONAL PROTEIN HIS7"/>
    <property type="match status" value="1"/>
</dbReference>
<comment type="catalytic activity">
    <reaction evidence="2 13">
        <text>1-(5-phospho-beta-D-ribosyl)-ATP + H2O = 1-(5-phospho-beta-D-ribosyl)-5'-AMP + diphosphate + H(+)</text>
        <dbReference type="Rhea" id="RHEA:22828"/>
        <dbReference type="ChEBI" id="CHEBI:15377"/>
        <dbReference type="ChEBI" id="CHEBI:15378"/>
        <dbReference type="ChEBI" id="CHEBI:33019"/>
        <dbReference type="ChEBI" id="CHEBI:59457"/>
        <dbReference type="ChEBI" id="CHEBI:73183"/>
        <dbReference type="EC" id="3.6.1.31"/>
    </reaction>
</comment>
<feature type="region of interest" description="Phosphoribosyl-AMP cyclohydrolase" evidence="13">
    <location>
        <begin position="1"/>
        <end position="113"/>
    </location>
</feature>
<comment type="pathway">
    <text evidence="3 13">Amino-acid biosynthesis; L-histidine biosynthesis; L-histidine from 5-phospho-alpha-D-ribose 1-diphosphate: step 3/9.</text>
</comment>
<keyword evidence="12 13" id="KW-0511">Multifunctional enzyme</keyword>
<reference evidence="15 16" key="1">
    <citation type="journal article" date="2012" name="J. Bacteriol.">
        <title>Complete Genome Sequence of Leptospirillum ferrooxidans Strain C2-3, Isolated from a Fresh Volcanic Ash Deposit on the Island of Miyake, Japan.</title>
        <authorList>
            <person name="Fujimura R."/>
            <person name="Sato Y."/>
            <person name="Nishizawa T."/>
            <person name="Oshima K."/>
            <person name="Kim S.-W."/>
            <person name="Hattori M."/>
            <person name="Kamijo T."/>
            <person name="Ohta H."/>
        </authorList>
    </citation>
    <scope>NUCLEOTIDE SEQUENCE [LARGE SCALE GENOMIC DNA]</scope>
    <source>
        <strain evidence="15 16">C2-3</strain>
    </source>
</reference>
<dbReference type="eggNOG" id="COG0139">
    <property type="taxonomic scope" value="Bacteria"/>
</dbReference>
<sequence length="222" mass="24689">MIPEILFPPDGLLPAIVQDVSTGRVLMLGYMNQESLRQTLERRRVVFWSRSRNKLWEKGETSGNGLVLEDLRVDCDGDAILLLTSPLGPTCHTGLESCFDTASFEGVRPGFEVWANLGKTLKTRWDASPDESYVASLLKAPVEKSARKVVEESCEVLVEMVKSNDEEALRGEWADLFFHVRVAMERSHVTFDEVMKVLDGRTGRGGLAEKASRKKKGDMGGS</sequence>
<dbReference type="OrthoDB" id="9795769at2"/>
<dbReference type="SUPFAM" id="SSF141734">
    <property type="entry name" value="HisI-like"/>
    <property type="match status" value="1"/>
</dbReference>
<evidence type="ECO:0000256" key="11">
    <source>
        <dbReference type="ARBA" id="ARBA00023102"/>
    </source>
</evidence>
<dbReference type="PATRIC" id="fig|1162668.3.peg.2397"/>
<dbReference type="PANTHER" id="PTHR42945">
    <property type="entry name" value="HISTIDINE BIOSYNTHESIS BIFUNCTIONAL PROTEIN"/>
    <property type="match status" value="1"/>
</dbReference>
<dbReference type="GO" id="GO:0004635">
    <property type="term" value="F:phosphoribosyl-AMP cyclohydrolase activity"/>
    <property type="evidence" value="ECO:0007669"/>
    <property type="project" value="UniProtKB-UniRule"/>
</dbReference>
<dbReference type="NCBIfam" id="TIGR03188">
    <property type="entry name" value="histidine_hisI"/>
    <property type="match status" value="1"/>
</dbReference>
<dbReference type="FunFam" id="3.10.20.810:FF:000001">
    <property type="entry name" value="Histidine biosynthesis bifunctional protein HisIE"/>
    <property type="match status" value="1"/>
</dbReference>
<comment type="similarity">
    <text evidence="5 13">In the C-terminal section; belongs to the PRA-PH family.</text>
</comment>
<keyword evidence="10 13" id="KW-0067">ATP-binding</keyword>
<accession>I0IQZ8</accession>
<evidence type="ECO:0000256" key="9">
    <source>
        <dbReference type="ARBA" id="ARBA00022801"/>
    </source>
</evidence>
<evidence type="ECO:0000256" key="6">
    <source>
        <dbReference type="ARBA" id="ARBA00008299"/>
    </source>
</evidence>
<dbReference type="InterPro" id="IPR002496">
    <property type="entry name" value="PRib_AMP_CycHydrolase_dom"/>
</dbReference>